<dbReference type="Gene3D" id="1.10.1610.10">
    <property type="match status" value="1"/>
</dbReference>
<dbReference type="InterPro" id="IPR036087">
    <property type="entry name" value="Nict_dMeBzImd_PRibTrfase_sf"/>
</dbReference>
<dbReference type="CDD" id="cd02439">
    <property type="entry name" value="DMB-PRT_CobT"/>
    <property type="match status" value="1"/>
</dbReference>
<organism evidence="13 14">
    <name type="scientific">Dietzia cinnamea</name>
    <dbReference type="NCBI Taxonomy" id="321318"/>
    <lineage>
        <taxon>Bacteria</taxon>
        <taxon>Bacillati</taxon>
        <taxon>Actinomycetota</taxon>
        <taxon>Actinomycetes</taxon>
        <taxon>Mycobacteriales</taxon>
        <taxon>Dietziaceae</taxon>
        <taxon>Dietzia</taxon>
    </lineage>
</organism>
<evidence type="ECO:0000256" key="1">
    <source>
        <dbReference type="ARBA" id="ARBA00002197"/>
    </source>
</evidence>
<evidence type="ECO:0000256" key="11">
    <source>
        <dbReference type="HAMAP-Rule" id="MF_00230"/>
    </source>
</evidence>
<keyword evidence="6 11" id="KW-0169">Cobalamin biosynthesis</keyword>
<dbReference type="NCBIfam" id="NF000996">
    <property type="entry name" value="PRK00105.1"/>
    <property type="match status" value="1"/>
</dbReference>
<dbReference type="Pfam" id="PF02277">
    <property type="entry name" value="DBI_PRT"/>
    <property type="match status" value="1"/>
</dbReference>
<feature type="compositionally biased region" description="Low complexity" evidence="12">
    <location>
        <begin position="177"/>
        <end position="197"/>
    </location>
</feature>
<name>A0ABV3YMU4_9ACTN</name>
<evidence type="ECO:0000256" key="12">
    <source>
        <dbReference type="SAM" id="MobiDB-lite"/>
    </source>
</evidence>
<feature type="region of interest" description="Disordered" evidence="12">
    <location>
        <begin position="345"/>
        <end position="366"/>
    </location>
</feature>
<keyword evidence="8 11" id="KW-0808">Transferase</keyword>
<evidence type="ECO:0000256" key="7">
    <source>
        <dbReference type="ARBA" id="ARBA00022676"/>
    </source>
</evidence>
<comment type="caution">
    <text evidence="13">The sequence shown here is derived from an EMBL/GenBank/DDBJ whole genome shotgun (WGS) entry which is preliminary data.</text>
</comment>
<reference evidence="14" key="1">
    <citation type="submission" date="2024-07" db="EMBL/GenBank/DDBJ databases">
        <title>Pseudomonas strain that inhibits Aeromonas fish pathogens.</title>
        <authorList>
            <person name="Wildschutte H."/>
        </authorList>
    </citation>
    <scope>NUCLEOTIDE SEQUENCE [LARGE SCALE GENOMIC DNA]</scope>
    <source>
        <strain evidence="14">n60</strain>
    </source>
</reference>
<dbReference type="PANTHER" id="PTHR43463:SF1">
    <property type="entry name" value="NICOTINATE-NUCLEOTIDE--DIMETHYLBENZIMIDAZOLE PHOSPHORIBOSYLTRANSFERASE"/>
    <property type="match status" value="1"/>
</dbReference>
<dbReference type="Pfam" id="PF02283">
    <property type="entry name" value="CobU"/>
    <property type="match status" value="1"/>
</dbReference>
<comment type="similarity">
    <text evidence="3 11">Belongs to the CobT family.</text>
</comment>
<dbReference type="PANTHER" id="PTHR43463">
    <property type="entry name" value="NICOTINATE-NUCLEOTIDE--DIMETHYLBENZIMIDAZOLE PHOSPHORIBOSYLTRANSFERASE"/>
    <property type="match status" value="1"/>
</dbReference>
<dbReference type="InterPro" id="IPR023195">
    <property type="entry name" value="Nict_dMeBzImd_PRibTrfase_N"/>
</dbReference>
<comment type="catalytic activity">
    <reaction evidence="10 11">
        <text>5,6-dimethylbenzimidazole + nicotinate beta-D-ribonucleotide = alpha-ribazole 5'-phosphate + nicotinate + H(+)</text>
        <dbReference type="Rhea" id="RHEA:11196"/>
        <dbReference type="ChEBI" id="CHEBI:15378"/>
        <dbReference type="ChEBI" id="CHEBI:15890"/>
        <dbReference type="ChEBI" id="CHEBI:32544"/>
        <dbReference type="ChEBI" id="CHEBI:57502"/>
        <dbReference type="ChEBI" id="CHEBI:57918"/>
        <dbReference type="EC" id="2.4.2.21"/>
    </reaction>
</comment>
<dbReference type="InterPro" id="IPR027417">
    <property type="entry name" value="P-loop_NTPase"/>
</dbReference>
<sequence>MRLLVLGGTRSGKSAHAESVAAATGTDVVYVATARRDPDDAEMTARIAAHRDRRPDEWVTEETDEVTRVLAEHPDSTVLVDDVGGWLTRRMDATLGWTDGGSAVADETDALVAAVAEHPGPVVLVSPEVGLGVVPDTLSGRVFADVIGSLNRRLAQVCDSAVLVVAGRALPLDDARPTPAATTPVVTAAATTAPADTPAEHPASAPTDAHTGASHDFPGLSDVAHYDDPVVFPPVHPPSHAVAEEARGRHLTLTKPAASLGRLEELGVWIASCQGTCPPRPLERARVVVFAGDHGVAEHGVSAFPREVTLQMADNIVAGGAAVSVLARTAGATVRVADMAMSAERPGGLDDHKVRRSSGSIDREDALSPEEVRAAIAAGRRIADEEVDSGADLLIAGDLGIGNTTPATVLTCLVTGHEPVELVGRGTGVDDEGWMRKTAAIRDAMYRASGDLRDPVAMLRKVGGADLAAMAGFLAQAAIRRTPCLLDGSVVTSAALMAEALAPGCRQWWAAGHRSAEPAHSAALTYLSLDPILEHAMRLGEGSGAVAALPVVHNAVAILTEMATFADAGVSGRD</sequence>
<dbReference type="RefSeq" id="WP_061229912.1">
    <property type="nucleotide sequence ID" value="NZ_JALXMA010000080.1"/>
</dbReference>
<evidence type="ECO:0000313" key="13">
    <source>
        <dbReference type="EMBL" id="MEX6465131.1"/>
    </source>
</evidence>
<evidence type="ECO:0000256" key="8">
    <source>
        <dbReference type="ARBA" id="ARBA00022679"/>
    </source>
</evidence>
<dbReference type="CDD" id="cd00544">
    <property type="entry name" value="CobU"/>
    <property type="match status" value="1"/>
</dbReference>
<dbReference type="InterPro" id="IPR017846">
    <property type="entry name" value="Nict_dMeBzImd_PRibTrfase_bact"/>
</dbReference>
<accession>A0ABV3YMU4</accession>
<dbReference type="EC" id="2.4.2.21" evidence="4 11"/>
<keyword evidence="7 11" id="KW-0328">Glycosyltransferase</keyword>
<gene>
    <name evidence="11 13" type="primary">cobT</name>
    <name evidence="13" type="ORF">AB6N35_12465</name>
</gene>
<evidence type="ECO:0000256" key="2">
    <source>
        <dbReference type="ARBA" id="ARBA00005049"/>
    </source>
</evidence>
<evidence type="ECO:0000256" key="4">
    <source>
        <dbReference type="ARBA" id="ARBA00011991"/>
    </source>
</evidence>
<dbReference type="SUPFAM" id="SSF52733">
    <property type="entry name" value="Nicotinate mononucleotide:5,6-dimethylbenzimidazole phosphoribosyltransferase (CobT)"/>
    <property type="match status" value="1"/>
</dbReference>
<dbReference type="Gene3D" id="3.40.50.300">
    <property type="entry name" value="P-loop containing nucleotide triphosphate hydrolases"/>
    <property type="match status" value="1"/>
</dbReference>
<feature type="active site" description="Proton acceptor" evidence="11">
    <location>
        <position position="541"/>
    </location>
</feature>
<evidence type="ECO:0000256" key="5">
    <source>
        <dbReference type="ARBA" id="ARBA00015486"/>
    </source>
</evidence>
<dbReference type="Gene3D" id="3.40.50.10210">
    <property type="match status" value="1"/>
</dbReference>
<protein>
    <recommendedName>
        <fullName evidence="5 11">Nicotinate-nucleotide--dimethylbenzimidazole phosphoribosyltransferase</fullName>
        <shortName evidence="11">NN:DBI PRT</shortName>
        <ecNumber evidence="4 11">2.4.2.21</ecNumber>
    </recommendedName>
    <alternativeName>
        <fullName evidence="9 11">N(1)-alpha-phosphoribosyltransferase</fullName>
    </alternativeName>
</protein>
<proteinExistence type="inferred from homology"/>
<feature type="region of interest" description="Disordered" evidence="12">
    <location>
        <begin position="173"/>
        <end position="217"/>
    </location>
</feature>
<dbReference type="EMBL" id="JBFTEZ010000002">
    <property type="protein sequence ID" value="MEX6465131.1"/>
    <property type="molecule type" value="Genomic_DNA"/>
</dbReference>
<keyword evidence="14" id="KW-1185">Reference proteome</keyword>
<evidence type="ECO:0000256" key="3">
    <source>
        <dbReference type="ARBA" id="ARBA00007110"/>
    </source>
</evidence>
<comment type="pathway">
    <text evidence="2 11">Nucleoside biosynthesis; alpha-ribazole biosynthesis; alpha-ribazole from 5,6-dimethylbenzimidazole: step 1/2.</text>
</comment>
<comment type="function">
    <text evidence="1 11">Catalyzes the synthesis of alpha-ribazole-5'-phosphate from nicotinate mononucleotide (NAMN) and 5,6-dimethylbenzimidazole (DMB).</text>
</comment>
<evidence type="ECO:0000256" key="10">
    <source>
        <dbReference type="ARBA" id="ARBA00047340"/>
    </source>
</evidence>
<evidence type="ECO:0000313" key="14">
    <source>
        <dbReference type="Proteomes" id="UP001560293"/>
    </source>
</evidence>
<dbReference type="InterPro" id="IPR003200">
    <property type="entry name" value="Nict_dMeBzImd_PRibTrfase"/>
</dbReference>
<dbReference type="SUPFAM" id="SSF52540">
    <property type="entry name" value="P-loop containing nucleoside triphosphate hydrolases"/>
    <property type="match status" value="1"/>
</dbReference>
<evidence type="ECO:0000256" key="6">
    <source>
        <dbReference type="ARBA" id="ARBA00022573"/>
    </source>
</evidence>
<dbReference type="NCBIfam" id="TIGR03160">
    <property type="entry name" value="cobT_DBIPRT"/>
    <property type="match status" value="1"/>
</dbReference>
<dbReference type="HAMAP" id="MF_00230">
    <property type="entry name" value="CobT"/>
    <property type="match status" value="1"/>
</dbReference>
<dbReference type="InterPro" id="IPR003203">
    <property type="entry name" value="CobU/CobP"/>
</dbReference>
<dbReference type="Proteomes" id="UP001560293">
    <property type="component" value="Unassembled WGS sequence"/>
</dbReference>
<dbReference type="GO" id="GO:0008939">
    <property type="term" value="F:nicotinate-nucleotide-dimethylbenzimidazole phosphoribosyltransferase activity"/>
    <property type="evidence" value="ECO:0007669"/>
    <property type="project" value="UniProtKB-EC"/>
</dbReference>
<evidence type="ECO:0000256" key="9">
    <source>
        <dbReference type="ARBA" id="ARBA00030686"/>
    </source>
</evidence>